<dbReference type="Proteomes" id="UP001249959">
    <property type="component" value="Unassembled WGS sequence"/>
</dbReference>
<reference evidence="1 2" key="1">
    <citation type="submission" date="2023-09" db="EMBL/GenBank/DDBJ databases">
        <title>Aquirufa genomes.</title>
        <authorList>
            <person name="Pitt A."/>
        </authorList>
    </citation>
    <scope>NUCLEOTIDE SEQUENCE [LARGE SCALE GENOMIC DNA]</scope>
    <source>
        <strain evidence="1 2">LEOWEIH-7C</strain>
    </source>
</reference>
<comment type="caution">
    <text evidence="1">The sequence shown here is derived from an EMBL/GenBank/DDBJ whole genome shotgun (WGS) entry which is preliminary data.</text>
</comment>
<dbReference type="EMBL" id="JAVNWW010000003">
    <property type="protein sequence ID" value="MDU0808980.1"/>
    <property type="molecule type" value="Genomic_DNA"/>
</dbReference>
<accession>A0ABU3TT25</accession>
<gene>
    <name evidence="1" type="ORF">PQG45_08030</name>
</gene>
<name>A0ABU3TT25_9BACT</name>
<proteinExistence type="predicted"/>
<evidence type="ECO:0008006" key="3">
    <source>
        <dbReference type="Google" id="ProtNLM"/>
    </source>
</evidence>
<organism evidence="1 2">
    <name type="scientific">Aquirufa regiilacus</name>
    <dbReference type="NCBI Taxonomy" id="3024868"/>
    <lineage>
        <taxon>Bacteria</taxon>
        <taxon>Pseudomonadati</taxon>
        <taxon>Bacteroidota</taxon>
        <taxon>Cytophagia</taxon>
        <taxon>Cytophagales</taxon>
        <taxon>Flectobacillaceae</taxon>
        <taxon>Aquirufa</taxon>
    </lineage>
</organism>
<dbReference type="RefSeq" id="WP_315577162.1">
    <property type="nucleotide sequence ID" value="NZ_JARDXH010000006.1"/>
</dbReference>
<keyword evidence="2" id="KW-1185">Reference proteome</keyword>
<dbReference type="InterPro" id="IPR029060">
    <property type="entry name" value="PIN-like_dom_sf"/>
</dbReference>
<protein>
    <recommendedName>
        <fullName evidence="3">PIN domain-containing protein</fullName>
    </recommendedName>
</protein>
<sequence length="154" mass="17786">MNLTDVPARYYFDTSIFGGYYDDEFLFETNLIFEKVLSGKIICLYSEIIEEELKKAPSRVTKLFNTLNDNQKEKIHISEEILMLAHEYITEKVVGETSLYDCIHIAAATVHQADALISWNFKHIVNSNRIIGYNHINSQRGLTQITIKSPREIL</sequence>
<dbReference type="SUPFAM" id="SSF88723">
    <property type="entry name" value="PIN domain-like"/>
    <property type="match status" value="1"/>
</dbReference>
<evidence type="ECO:0000313" key="1">
    <source>
        <dbReference type="EMBL" id="MDU0808980.1"/>
    </source>
</evidence>
<evidence type="ECO:0000313" key="2">
    <source>
        <dbReference type="Proteomes" id="UP001249959"/>
    </source>
</evidence>